<reference evidence="1" key="1">
    <citation type="journal article" date="2021" name="Front. Microbiol.">
        <title>Comprehensive Comparative Genomics and Phenotyping of Methylobacterium Species.</title>
        <authorList>
            <person name="Alessa O."/>
            <person name="Ogura Y."/>
            <person name="Fujitani Y."/>
            <person name="Takami H."/>
            <person name="Hayashi T."/>
            <person name="Sahin N."/>
            <person name="Tani A."/>
        </authorList>
    </citation>
    <scope>NUCLEOTIDE SEQUENCE</scope>
    <source>
        <strain evidence="1">KCTC 52305</strain>
    </source>
</reference>
<reference evidence="1" key="2">
    <citation type="submission" date="2021-08" db="EMBL/GenBank/DDBJ databases">
        <authorList>
            <person name="Tani A."/>
            <person name="Ola A."/>
            <person name="Ogura Y."/>
            <person name="Katsura K."/>
            <person name="Hayashi T."/>
        </authorList>
    </citation>
    <scope>NUCLEOTIDE SEQUENCE</scope>
    <source>
        <strain evidence="1">KCTC 52305</strain>
    </source>
</reference>
<keyword evidence="2" id="KW-1185">Reference proteome</keyword>
<comment type="caution">
    <text evidence="1">The sequence shown here is derived from an EMBL/GenBank/DDBJ whole genome shotgun (WGS) entry which is preliminary data.</text>
</comment>
<gene>
    <name evidence="1" type="ORF">OPKNFCMD_1029</name>
</gene>
<proteinExistence type="predicted"/>
<dbReference type="SUPFAM" id="SSF141371">
    <property type="entry name" value="PilZ domain-like"/>
    <property type="match status" value="1"/>
</dbReference>
<evidence type="ECO:0000313" key="1">
    <source>
        <dbReference type="EMBL" id="GJD48312.1"/>
    </source>
</evidence>
<name>A0ABQ4QSL7_9HYPH</name>
<dbReference type="EMBL" id="BPQH01000003">
    <property type="protein sequence ID" value="GJD48312.1"/>
    <property type="molecule type" value="Genomic_DNA"/>
</dbReference>
<organism evidence="1 2">
    <name type="scientific">Methylobacterium crusticola</name>
    <dbReference type="NCBI Taxonomy" id="1697972"/>
    <lineage>
        <taxon>Bacteria</taxon>
        <taxon>Pseudomonadati</taxon>
        <taxon>Pseudomonadota</taxon>
        <taxon>Alphaproteobacteria</taxon>
        <taxon>Hyphomicrobiales</taxon>
        <taxon>Methylobacteriaceae</taxon>
        <taxon>Methylobacterium</taxon>
    </lineage>
</organism>
<evidence type="ECO:0000313" key="2">
    <source>
        <dbReference type="Proteomes" id="UP001055167"/>
    </source>
</evidence>
<evidence type="ECO:0008006" key="3">
    <source>
        <dbReference type="Google" id="ProtNLM"/>
    </source>
</evidence>
<protein>
    <recommendedName>
        <fullName evidence="3">PilZ domain-containing protein</fullName>
    </recommendedName>
</protein>
<accession>A0ABQ4QSL7</accession>
<sequence length="80" mass="8739">MILAVLRLDTGDEIPVVVRDVSAGGAKIAVSHRHRLPTCFELVFKTTGRSMRVRLAWQRGNFAGVSIHGVRGELTGVRIS</sequence>
<dbReference type="Proteomes" id="UP001055167">
    <property type="component" value="Unassembled WGS sequence"/>
</dbReference>